<organism evidence="24 25">
    <name type="scientific">Alcanivorax nanhaiticus</name>
    <dbReference type="NCBI Taxonomy" id="1177154"/>
    <lineage>
        <taxon>Bacteria</taxon>
        <taxon>Pseudomonadati</taxon>
        <taxon>Pseudomonadota</taxon>
        <taxon>Gammaproteobacteria</taxon>
        <taxon>Oceanospirillales</taxon>
        <taxon>Alcanivoracaceae</taxon>
        <taxon>Alcanivorax</taxon>
    </lineage>
</organism>
<evidence type="ECO:0000256" key="20">
    <source>
        <dbReference type="ARBA" id="ARBA00049161"/>
    </source>
</evidence>
<keyword evidence="25" id="KW-1185">Reference proteome</keyword>
<feature type="domain" description="Mur ligase C-terminal" evidence="22">
    <location>
        <begin position="283"/>
        <end position="401"/>
    </location>
</feature>
<proteinExistence type="inferred from homology"/>
<dbReference type="GO" id="GO:0008841">
    <property type="term" value="F:dihydrofolate synthase activity"/>
    <property type="evidence" value="ECO:0007669"/>
    <property type="project" value="UniProtKB-EC"/>
</dbReference>
<evidence type="ECO:0000256" key="13">
    <source>
        <dbReference type="ARBA" id="ARBA00022909"/>
    </source>
</evidence>
<dbReference type="Gene3D" id="3.90.190.20">
    <property type="entry name" value="Mur ligase, C-terminal domain"/>
    <property type="match status" value="1"/>
</dbReference>
<dbReference type="RefSeq" id="WP_035234946.1">
    <property type="nucleotide sequence ID" value="NZ_ARXV01000020.1"/>
</dbReference>
<dbReference type="InterPro" id="IPR036615">
    <property type="entry name" value="Mur_ligase_C_dom_sf"/>
</dbReference>
<dbReference type="EC" id="6.3.2.12" evidence="5"/>
<evidence type="ECO:0000256" key="8">
    <source>
        <dbReference type="ARBA" id="ARBA00022598"/>
    </source>
</evidence>
<evidence type="ECO:0000259" key="23">
    <source>
        <dbReference type="Pfam" id="PF08245"/>
    </source>
</evidence>
<comment type="catalytic activity">
    <reaction evidence="18">
        <text>10-formyltetrahydrofolyl-(gamma-L-Glu)(n) + L-glutamate + ATP = 10-formyltetrahydrofolyl-(gamma-L-Glu)(n+1) + ADP + phosphate + H(+)</text>
        <dbReference type="Rhea" id="RHEA:51904"/>
        <dbReference type="Rhea" id="RHEA-COMP:13088"/>
        <dbReference type="Rhea" id="RHEA-COMP:14300"/>
        <dbReference type="ChEBI" id="CHEBI:15378"/>
        <dbReference type="ChEBI" id="CHEBI:29985"/>
        <dbReference type="ChEBI" id="CHEBI:30616"/>
        <dbReference type="ChEBI" id="CHEBI:43474"/>
        <dbReference type="ChEBI" id="CHEBI:134413"/>
        <dbReference type="ChEBI" id="CHEBI:456216"/>
        <dbReference type="EC" id="6.3.2.17"/>
    </reaction>
</comment>
<dbReference type="InterPro" id="IPR036565">
    <property type="entry name" value="Mur-like_cat_sf"/>
</dbReference>
<evidence type="ECO:0000313" key="25">
    <source>
        <dbReference type="Proteomes" id="UP000029444"/>
    </source>
</evidence>
<evidence type="ECO:0000256" key="21">
    <source>
        <dbReference type="PIRNR" id="PIRNR001563"/>
    </source>
</evidence>
<dbReference type="SUPFAM" id="SSF53623">
    <property type="entry name" value="MurD-like peptide ligases, catalytic domain"/>
    <property type="match status" value="1"/>
</dbReference>
<dbReference type="GO" id="GO:0005524">
    <property type="term" value="F:ATP binding"/>
    <property type="evidence" value="ECO:0007669"/>
    <property type="project" value="UniProtKB-KW"/>
</dbReference>
<feature type="domain" description="Mur ligase central" evidence="23">
    <location>
        <begin position="51"/>
        <end position="189"/>
    </location>
</feature>
<dbReference type="AlphaFoldDB" id="A0A095TLA2"/>
<evidence type="ECO:0000256" key="11">
    <source>
        <dbReference type="ARBA" id="ARBA00022840"/>
    </source>
</evidence>
<keyword evidence="12" id="KW-0460">Magnesium</keyword>
<comment type="catalytic activity">
    <reaction evidence="17">
        <text>(6S)-5,6,7,8-tetrahydrofolyl-(gamma-L-Glu)(n) + L-glutamate + ATP = (6S)-5,6,7,8-tetrahydrofolyl-(gamma-L-Glu)(n+1) + ADP + phosphate + H(+)</text>
        <dbReference type="Rhea" id="RHEA:10580"/>
        <dbReference type="Rhea" id="RHEA-COMP:14738"/>
        <dbReference type="Rhea" id="RHEA-COMP:14740"/>
        <dbReference type="ChEBI" id="CHEBI:15378"/>
        <dbReference type="ChEBI" id="CHEBI:29985"/>
        <dbReference type="ChEBI" id="CHEBI:30616"/>
        <dbReference type="ChEBI" id="CHEBI:43474"/>
        <dbReference type="ChEBI" id="CHEBI:141005"/>
        <dbReference type="ChEBI" id="CHEBI:456216"/>
        <dbReference type="EC" id="6.3.2.17"/>
    </reaction>
</comment>
<evidence type="ECO:0000259" key="22">
    <source>
        <dbReference type="Pfam" id="PF02875"/>
    </source>
</evidence>
<name>A0A095TLA2_9GAMM</name>
<dbReference type="GO" id="GO:0005737">
    <property type="term" value="C:cytoplasm"/>
    <property type="evidence" value="ECO:0007669"/>
    <property type="project" value="TreeGrafter"/>
</dbReference>
<keyword evidence="10 21" id="KW-0547">Nucleotide-binding</keyword>
<evidence type="ECO:0000313" key="24">
    <source>
        <dbReference type="EMBL" id="KGD63233.1"/>
    </source>
</evidence>
<evidence type="ECO:0000256" key="10">
    <source>
        <dbReference type="ARBA" id="ARBA00022741"/>
    </source>
</evidence>
<dbReference type="InterPro" id="IPR013221">
    <property type="entry name" value="Mur_ligase_cen"/>
</dbReference>
<dbReference type="PATRIC" id="fig|1177154.3.peg.3516"/>
<keyword evidence="9" id="KW-0479">Metal-binding</keyword>
<evidence type="ECO:0000256" key="16">
    <source>
        <dbReference type="ARBA" id="ARBA00032510"/>
    </source>
</evidence>
<comment type="catalytic activity">
    <reaction evidence="20">
        <text>7,8-dihydropteroate + L-glutamate + ATP = 7,8-dihydrofolate + ADP + phosphate + H(+)</text>
        <dbReference type="Rhea" id="RHEA:23584"/>
        <dbReference type="ChEBI" id="CHEBI:15378"/>
        <dbReference type="ChEBI" id="CHEBI:17839"/>
        <dbReference type="ChEBI" id="CHEBI:29985"/>
        <dbReference type="ChEBI" id="CHEBI:30616"/>
        <dbReference type="ChEBI" id="CHEBI:43474"/>
        <dbReference type="ChEBI" id="CHEBI:57451"/>
        <dbReference type="ChEBI" id="CHEBI:456216"/>
        <dbReference type="EC" id="6.3.2.12"/>
    </reaction>
</comment>
<keyword evidence="11 21" id="KW-0067">ATP-binding</keyword>
<dbReference type="OrthoDB" id="9809356at2"/>
<gene>
    <name evidence="24" type="ORF">Y5S_03508</name>
</gene>
<accession>A0A095TLA2</accession>
<evidence type="ECO:0000256" key="19">
    <source>
        <dbReference type="ARBA" id="ARBA00049035"/>
    </source>
</evidence>
<dbReference type="PANTHER" id="PTHR11136">
    <property type="entry name" value="FOLYLPOLYGLUTAMATE SYNTHASE-RELATED"/>
    <property type="match status" value="1"/>
</dbReference>
<protein>
    <recommendedName>
        <fullName evidence="7">Dihydrofolate synthase/folylpolyglutamate synthase</fullName>
        <ecNumber evidence="5">6.3.2.12</ecNumber>
        <ecNumber evidence="6">6.3.2.17</ecNumber>
    </recommendedName>
    <alternativeName>
        <fullName evidence="16">Folylpoly-gamma-glutamate synthetase-dihydrofolate synthetase</fullName>
    </alternativeName>
    <alternativeName>
        <fullName evidence="14">Folylpolyglutamate synthetase</fullName>
    </alternativeName>
    <alternativeName>
        <fullName evidence="15">Tetrahydrofolylpolyglutamate synthase</fullName>
    </alternativeName>
</protein>
<comment type="catalytic activity">
    <reaction evidence="19">
        <text>(6R)-5,10-methylenetetrahydrofolyl-(gamma-L-Glu)(n) + L-glutamate + ATP = (6R)-5,10-methylenetetrahydrofolyl-(gamma-L-Glu)(n+1) + ADP + phosphate + H(+)</text>
        <dbReference type="Rhea" id="RHEA:51912"/>
        <dbReference type="Rhea" id="RHEA-COMP:13257"/>
        <dbReference type="Rhea" id="RHEA-COMP:13258"/>
        <dbReference type="ChEBI" id="CHEBI:15378"/>
        <dbReference type="ChEBI" id="CHEBI:29985"/>
        <dbReference type="ChEBI" id="CHEBI:30616"/>
        <dbReference type="ChEBI" id="CHEBI:43474"/>
        <dbReference type="ChEBI" id="CHEBI:136572"/>
        <dbReference type="ChEBI" id="CHEBI:456216"/>
        <dbReference type="EC" id="6.3.2.17"/>
    </reaction>
</comment>
<dbReference type="STRING" id="1177154.Y5S_03508"/>
<comment type="function">
    <text evidence="1">Functions in two distinct reactions of the de novo folate biosynthetic pathway. Catalyzes the addition of a glutamate residue to dihydropteroate (7,8-dihydropteroate or H2Pte) to form dihydrofolate (7,8-dihydrofolate monoglutamate or H2Pte-Glu). Also catalyzes successive additions of L-glutamate to tetrahydrofolate or 10-formyltetrahydrofolate or 5,10-methylenetetrahydrofolate, leading to folylpolyglutamate derivatives.</text>
</comment>
<evidence type="ECO:0000256" key="17">
    <source>
        <dbReference type="ARBA" id="ARBA00047493"/>
    </source>
</evidence>
<evidence type="ECO:0000256" key="6">
    <source>
        <dbReference type="ARBA" id="ARBA00013025"/>
    </source>
</evidence>
<comment type="pathway">
    <text evidence="3">Cofactor biosynthesis; tetrahydrofolylpolyglutamate biosynthesis.</text>
</comment>
<dbReference type="GO" id="GO:0046654">
    <property type="term" value="P:tetrahydrofolate biosynthetic process"/>
    <property type="evidence" value="ECO:0007669"/>
    <property type="project" value="UniProtKB-UniPathway"/>
</dbReference>
<evidence type="ECO:0000256" key="5">
    <source>
        <dbReference type="ARBA" id="ARBA00013023"/>
    </source>
</evidence>
<sequence>MSQTDHAAALAAWLHRIEAMHPAEIELGLDRLRCVADTLGITALPVPVITVAGTNGKGSTLRLMTALARHAGRRVCLYTSPHLLRFNERIMLPDGLASDAQLCEAFEQVEQARGDTPLTYFEFTTLAGLWLFAASDADLILLEVGLGGRLDAVNVVDPDVAVVTSVGLDHQDWLGDTREAICAEKCGIGRQGRPLVFGEQDWPANLESLVQDLGAQPVLAGRGFELTAVERAFRFVDGSALQCPETVVLGKDNLATACQALKLADVVVSQPAVDQVATLSLMGRCEYRQLKGVDCWFDVGHNLAAVARFHALLPTCSGQRHLVFGMMADKPLREVAAEFAATDVNWYLCAPAMARAASVEQLAGALPTGSRQQQFDSVAQALCCALSAANPGDQVIVFGSFYTVAEAWLAAEEGQSE</sequence>
<evidence type="ECO:0000256" key="2">
    <source>
        <dbReference type="ARBA" id="ARBA00004799"/>
    </source>
</evidence>
<evidence type="ECO:0000256" key="18">
    <source>
        <dbReference type="ARBA" id="ARBA00047808"/>
    </source>
</evidence>
<dbReference type="PANTHER" id="PTHR11136:SF0">
    <property type="entry name" value="DIHYDROFOLATE SYNTHETASE-RELATED"/>
    <property type="match status" value="1"/>
</dbReference>
<dbReference type="PIRSF" id="PIRSF001563">
    <property type="entry name" value="Folylpolyglu_synth"/>
    <property type="match status" value="1"/>
</dbReference>
<dbReference type="Pfam" id="PF02875">
    <property type="entry name" value="Mur_ligase_C"/>
    <property type="match status" value="1"/>
</dbReference>
<evidence type="ECO:0000256" key="3">
    <source>
        <dbReference type="ARBA" id="ARBA00005150"/>
    </source>
</evidence>
<dbReference type="Proteomes" id="UP000029444">
    <property type="component" value="Unassembled WGS sequence"/>
</dbReference>
<dbReference type="GO" id="GO:0046656">
    <property type="term" value="P:folic acid biosynthetic process"/>
    <property type="evidence" value="ECO:0007669"/>
    <property type="project" value="UniProtKB-KW"/>
</dbReference>
<dbReference type="eggNOG" id="COG0285">
    <property type="taxonomic scope" value="Bacteria"/>
</dbReference>
<keyword evidence="13" id="KW-0289">Folate biosynthesis</keyword>
<dbReference type="UniPathway" id="UPA00077">
    <property type="reaction ID" value="UER00157"/>
</dbReference>
<evidence type="ECO:0000256" key="1">
    <source>
        <dbReference type="ARBA" id="ARBA00002714"/>
    </source>
</evidence>
<dbReference type="GO" id="GO:0046872">
    <property type="term" value="F:metal ion binding"/>
    <property type="evidence" value="ECO:0007669"/>
    <property type="project" value="UniProtKB-KW"/>
</dbReference>
<evidence type="ECO:0000256" key="9">
    <source>
        <dbReference type="ARBA" id="ARBA00022723"/>
    </source>
</evidence>
<dbReference type="InterPro" id="IPR004101">
    <property type="entry name" value="Mur_ligase_C"/>
</dbReference>
<dbReference type="EC" id="6.3.2.17" evidence="6"/>
<evidence type="ECO:0000256" key="7">
    <source>
        <dbReference type="ARBA" id="ARBA00019357"/>
    </source>
</evidence>
<dbReference type="NCBIfam" id="TIGR01499">
    <property type="entry name" value="folC"/>
    <property type="match status" value="1"/>
</dbReference>
<evidence type="ECO:0000256" key="4">
    <source>
        <dbReference type="ARBA" id="ARBA00008276"/>
    </source>
</evidence>
<evidence type="ECO:0000256" key="14">
    <source>
        <dbReference type="ARBA" id="ARBA00030048"/>
    </source>
</evidence>
<dbReference type="InterPro" id="IPR001645">
    <property type="entry name" value="Folylpolyglutamate_synth"/>
</dbReference>
<keyword evidence="8 21" id="KW-0436">Ligase</keyword>
<dbReference type="SUPFAM" id="SSF53244">
    <property type="entry name" value="MurD-like peptide ligases, peptide-binding domain"/>
    <property type="match status" value="1"/>
</dbReference>
<comment type="pathway">
    <text evidence="2">Cofactor biosynthesis; tetrahydrofolate biosynthesis; 7,8-dihydrofolate from 2-amino-4-hydroxy-6-hydroxymethyl-7,8-dihydropteridine diphosphate and 4-aminobenzoate: step 2/2.</text>
</comment>
<dbReference type="GO" id="GO:0004326">
    <property type="term" value="F:tetrahydrofolylpolyglutamate synthase activity"/>
    <property type="evidence" value="ECO:0007669"/>
    <property type="project" value="UniProtKB-EC"/>
</dbReference>
<dbReference type="EMBL" id="ARXV01000020">
    <property type="protein sequence ID" value="KGD63233.1"/>
    <property type="molecule type" value="Genomic_DNA"/>
</dbReference>
<comment type="similarity">
    <text evidence="4 21">Belongs to the folylpolyglutamate synthase family.</text>
</comment>
<evidence type="ECO:0000256" key="12">
    <source>
        <dbReference type="ARBA" id="ARBA00022842"/>
    </source>
</evidence>
<evidence type="ECO:0000256" key="15">
    <source>
        <dbReference type="ARBA" id="ARBA00030592"/>
    </source>
</evidence>
<comment type="caution">
    <text evidence="24">The sequence shown here is derived from an EMBL/GenBank/DDBJ whole genome shotgun (WGS) entry which is preliminary data.</text>
</comment>
<dbReference type="Gene3D" id="3.40.1190.10">
    <property type="entry name" value="Mur-like, catalytic domain"/>
    <property type="match status" value="1"/>
</dbReference>
<dbReference type="Pfam" id="PF08245">
    <property type="entry name" value="Mur_ligase_M"/>
    <property type="match status" value="1"/>
</dbReference>
<reference evidence="24 25" key="1">
    <citation type="submission" date="2012-09" db="EMBL/GenBank/DDBJ databases">
        <title>Genome Sequence of alkane-degrading Bacterium Alcanivorax sp. 19-m-6.</title>
        <authorList>
            <person name="Lai Q."/>
            <person name="Shao Z."/>
        </authorList>
    </citation>
    <scope>NUCLEOTIDE SEQUENCE [LARGE SCALE GENOMIC DNA]</scope>
    <source>
        <strain evidence="24 25">19-m-6</strain>
    </source>
</reference>